<proteinExistence type="predicted"/>
<feature type="compositionally biased region" description="Acidic residues" evidence="1">
    <location>
        <begin position="184"/>
        <end position="193"/>
    </location>
</feature>
<dbReference type="OrthoDB" id="5413003at2759"/>
<feature type="compositionally biased region" description="Polar residues" evidence="1">
    <location>
        <begin position="568"/>
        <end position="586"/>
    </location>
</feature>
<feature type="compositionally biased region" description="Basic and acidic residues" evidence="1">
    <location>
        <begin position="537"/>
        <end position="547"/>
    </location>
</feature>
<dbReference type="PANTHER" id="PTHR37287">
    <property type="entry name" value="INO EIGHTY SUBUNIT 1"/>
    <property type="match status" value="1"/>
</dbReference>
<feature type="region of interest" description="Disordered" evidence="1">
    <location>
        <begin position="182"/>
        <end position="234"/>
    </location>
</feature>
<feature type="compositionally biased region" description="Pro residues" evidence="1">
    <location>
        <begin position="69"/>
        <end position="86"/>
    </location>
</feature>
<dbReference type="STRING" id="5486.A0A367YP40"/>
<sequence>MSYDPIHDTFKPSSSQPKQHSLPPSSGYGQSSSGSPPQSINNILDVTTQQVPQPYVQPYQQYPVQEPALAPPAPLPQQLPLPPPISQPEEYQNHFTPAQVPPPPPHLPDPTTSMSSSPPSETKKAGSSAGALSISSLVSSGSSSATPAALPFAGNGQPLSQHHQKVNSISSLINNTFDAHNEELVDDDYDETDVNSSVVGEDEEYVATPPPSKSQKSSNASASGSKQKKKKNNIANAKLSLKKADGEAFWRKDIQYDFLKALFDDTTPCFTNSFEKSNITNCNNNEKISFGELYIRTLAESSKSSRVLKEKLIRDSDLGKAVAKVCILVNVGRMNTTINFVPEMKSTLRTYHSIPSLQTGPKGGTVQQLQDTPRLKSILKAVCEGEENNVNLLNCIIANPPKTKPNTNIIQLLFLLSNAIHGVPYMDDQPNSHLLEFFVNTKIHPQNRAKRFLWLLYTFLETNFTKEELSKNPFGGETIPPIEWLEELEIDQFDQDLDYERTYADAMFQARMQYLANPDDEQYKEHSRRLQAYPSSKKREAEDHEVSESEEGEESKRSAPLKKKIKRNNPSIPSPLSRNVITVNSSTRKHYDEHEGKDVFKTNLKDAITFPVEGLKDLTKRYSPSPFVPTEPEEGESVSHHCEIVELSKPMVQEVRTASKASTASFNKKITILGNWLYRYFKYKKSIGNKLLGIEWEDIRYDLIHGVESYLYESFGKSLNLHKLLNGHDEESGDKAQLKGEPGTGNGASSSSSNAHNGADDEELEFHFDYFPLRDYDKANEKYSFILHLTGFVNDWFISKLGDKMAHEEPKRISFDLEKETVSI</sequence>
<organism evidence="2 3">
    <name type="scientific">Candida viswanathii</name>
    <dbReference type="NCBI Taxonomy" id="5486"/>
    <lineage>
        <taxon>Eukaryota</taxon>
        <taxon>Fungi</taxon>
        <taxon>Dikarya</taxon>
        <taxon>Ascomycota</taxon>
        <taxon>Saccharomycotina</taxon>
        <taxon>Pichiomycetes</taxon>
        <taxon>Debaryomycetaceae</taxon>
        <taxon>Candida/Lodderomyces clade</taxon>
        <taxon>Candida</taxon>
    </lineage>
</organism>
<dbReference type="InterPro" id="IPR038014">
    <property type="entry name" value="Ies1"/>
</dbReference>
<evidence type="ECO:0000256" key="1">
    <source>
        <dbReference type="SAM" id="MobiDB-lite"/>
    </source>
</evidence>
<feature type="compositionally biased region" description="Low complexity" evidence="1">
    <location>
        <begin position="109"/>
        <end position="150"/>
    </location>
</feature>
<protein>
    <submittedName>
        <fullName evidence="2">Ino eighty subunit 1</fullName>
    </submittedName>
</protein>
<feature type="compositionally biased region" description="Basic and acidic residues" evidence="1">
    <location>
        <begin position="1"/>
        <end position="10"/>
    </location>
</feature>
<dbReference type="EMBL" id="QLNQ01000001">
    <property type="protein sequence ID" value="RCK67329.1"/>
    <property type="molecule type" value="Genomic_DNA"/>
</dbReference>
<dbReference type="Proteomes" id="UP000253472">
    <property type="component" value="Unassembled WGS sequence"/>
</dbReference>
<feature type="region of interest" description="Disordered" evidence="1">
    <location>
        <begin position="730"/>
        <end position="758"/>
    </location>
</feature>
<comment type="caution">
    <text evidence="2">The sequence shown here is derived from an EMBL/GenBank/DDBJ whole genome shotgun (WGS) entry which is preliminary data.</text>
</comment>
<feature type="compositionally biased region" description="Low complexity" evidence="1">
    <location>
        <begin position="21"/>
        <end position="39"/>
    </location>
</feature>
<feature type="compositionally biased region" description="Low complexity" evidence="1">
    <location>
        <begin position="49"/>
        <end position="68"/>
    </location>
</feature>
<evidence type="ECO:0000313" key="2">
    <source>
        <dbReference type="EMBL" id="RCK67329.1"/>
    </source>
</evidence>
<dbReference type="AlphaFoldDB" id="A0A367YP40"/>
<feature type="compositionally biased region" description="Low complexity" evidence="1">
    <location>
        <begin position="747"/>
        <end position="757"/>
    </location>
</feature>
<accession>A0A367YP40</accession>
<evidence type="ECO:0000313" key="3">
    <source>
        <dbReference type="Proteomes" id="UP000253472"/>
    </source>
</evidence>
<feature type="compositionally biased region" description="Pro residues" evidence="1">
    <location>
        <begin position="99"/>
        <end position="108"/>
    </location>
</feature>
<gene>
    <name evidence="2" type="ORF">Cantr_02920</name>
</gene>
<name>A0A367YP40_9ASCO</name>
<feature type="region of interest" description="Disordered" evidence="1">
    <location>
        <begin position="1"/>
        <end position="165"/>
    </location>
</feature>
<dbReference type="GO" id="GO:0031011">
    <property type="term" value="C:Ino80 complex"/>
    <property type="evidence" value="ECO:0007669"/>
    <property type="project" value="InterPro"/>
</dbReference>
<reference evidence="2 3" key="1">
    <citation type="submission" date="2018-06" db="EMBL/GenBank/DDBJ databases">
        <title>Whole genome sequencing of Candida tropicalis (genome annotated by CSBL at Korea University).</title>
        <authorList>
            <person name="Ahn J."/>
        </authorList>
    </citation>
    <scope>NUCLEOTIDE SEQUENCE [LARGE SCALE GENOMIC DNA]</scope>
    <source>
        <strain evidence="2 3">ATCC 20962</strain>
    </source>
</reference>
<feature type="region of interest" description="Disordered" evidence="1">
    <location>
        <begin position="519"/>
        <end position="594"/>
    </location>
</feature>
<dbReference type="PANTHER" id="PTHR37287:SF1">
    <property type="entry name" value="INO EIGHTY SUBUNIT 1"/>
    <property type="match status" value="1"/>
</dbReference>
<keyword evidence="3" id="KW-1185">Reference proteome</keyword>
<feature type="compositionally biased region" description="Low complexity" evidence="1">
    <location>
        <begin position="213"/>
        <end position="225"/>
    </location>
</feature>